<evidence type="ECO:0000256" key="1">
    <source>
        <dbReference type="SAM" id="MobiDB-lite"/>
    </source>
</evidence>
<reference evidence="2" key="1">
    <citation type="submission" date="2015-04" db="UniProtKB">
        <authorList>
            <consortium name="EnsemblPlants"/>
        </authorList>
    </citation>
    <scope>IDENTIFICATION</scope>
</reference>
<reference evidence="2" key="2">
    <citation type="submission" date="2018-05" db="EMBL/GenBank/DDBJ databases">
        <title>OgluRS3 (Oryza glumaepatula Reference Sequence Version 3).</title>
        <authorList>
            <person name="Zhang J."/>
            <person name="Kudrna D."/>
            <person name="Lee S."/>
            <person name="Talag J."/>
            <person name="Welchert J."/>
            <person name="Wing R.A."/>
        </authorList>
    </citation>
    <scope>NUCLEOTIDE SEQUENCE [LARGE SCALE GENOMIC DNA]</scope>
</reference>
<dbReference type="Gramene" id="OGLUM02G04400.1">
    <property type="protein sequence ID" value="OGLUM02G04400.1"/>
    <property type="gene ID" value="OGLUM02G04400"/>
</dbReference>
<feature type="compositionally biased region" description="Basic and acidic residues" evidence="1">
    <location>
        <begin position="58"/>
        <end position="73"/>
    </location>
</feature>
<proteinExistence type="predicted"/>
<dbReference type="HOGENOM" id="CLU_2708800_0_0_1"/>
<protein>
    <submittedName>
        <fullName evidence="2">Uncharacterized protein</fullName>
    </submittedName>
</protein>
<dbReference type="AlphaFoldDB" id="A0A0D9YML3"/>
<dbReference type="EnsemblPlants" id="OGLUM02G04400.1">
    <property type="protein sequence ID" value="OGLUM02G04400.1"/>
    <property type="gene ID" value="OGLUM02G04400"/>
</dbReference>
<name>A0A0D9YML3_9ORYZ</name>
<evidence type="ECO:0000313" key="3">
    <source>
        <dbReference type="Proteomes" id="UP000026961"/>
    </source>
</evidence>
<keyword evidence="3" id="KW-1185">Reference proteome</keyword>
<evidence type="ECO:0000313" key="2">
    <source>
        <dbReference type="EnsemblPlants" id="OGLUM02G04400.1"/>
    </source>
</evidence>
<dbReference type="Proteomes" id="UP000026961">
    <property type="component" value="Chromosome 2"/>
</dbReference>
<feature type="region of interest" description="Disordered" evidence="1">
    <location>
        <begin position="43"/>
        <end position="73"/>
    </location>
</feature>
<sequence>MTTAASSLSPSQLLFLRALRGQRLGRQRRGPRPALLAAAVRSEPAGLVPEGAGAAPEGRPEQAERRRRRASAD</sequence>
<feature type="compositionally biased region" description="Low complexity" evidence="1">
    <location>
        <begin position="43"/>
        <end position="57"/>
    </location>
</feature>
<organism evidence="2">
    <name type="scientific">Oryza glumipatula</name>
    <dbReference type="NCBI Taxonomy" id="40148"/>
    <lineage>
        <taxon>Eukaryota</taxon>
        <taxon>Viridiplantae</taxon>
        <taxon>Streptophyta</taxon>
        <taxon>Embryophyta</taxon>
        <taxon>Tracheophyta</taxon>
        <taxon>Spermatophyta</taxon>
        <taxon>Magnoliopsida</taxon>
        <taxon>Liliopsida</taxon>
        <taxon>Poales</taxon>
        <taxon>Poaceae</taxon>
        <taxon>BOP clade</taxon>
        <taxon>Oryzoideae</taxon>
        <taxon>Oryzeae</taxon>
        <taxon>Oryzinae</taxon>
        <taxon>Oryza</taxon>
    </lineage>
</organism>
<accession>A0A0D9YML3</accession>